<proteinExistence type="predicted"/>
<evidence type="ECO:0000313" key="2">
    <source>
        <dbReference type="Proteomes" id="UP000789390"/>
    </source>
</evidence>
<evidence type="ECO:0000313" key="1">
    <source>
        <dbReference type="EMBL" id="CAH0113204.1"/>
    </source>
</evidence>
<accession>A0A8J2WVG1</accession>
<dbReference type="Proteomes" id="UP000789390">
    <property type="component" value="Unassembled WGS sequence"/>
</dbReference>
<sequence>MEHGFKQDLIMSPFISSLNVPLQRSCAPPSCQRIKRCESIRPARRGGPEFRSFFSQARVPRSRRHARCARD</sequence>
<gene>
    <name evidence="1" type="ORF">DGAL_LOCUS17006</name>
</gene>
<organism evidence="1 2">
    <name type="scientific">Daphnia galeata</name>
    <dbReference type="NCBI Taxonomy" id="27404"/>
    <lineage>
        <taxon>Eukaryota</taxon>
        <taxon>Metazoa</taxon>
        <taxon>Ecdysozoa</taxon>
        <taxon>Arthropoda</taxon>
        <taxon>Crustacea</taxon>
        <taxon>Branchiopoda</taxon>
        <taxon>Diplostraca</taxon>
        <taxon>Cladocera</taxon>
        <taxon>Anomopoda</taxon>
        <taxon>Daphniidae</taxon>
        <taxon>Daphnia</taxon>
    </lineage>
</organism>
<keyword evidence="2" id="KW-1185">Reference proteome</keyword>
<dbReference type="EMBL" id="CAKKLH010000336">
    <property type="protein sequence ID" value="CAH0113204.1"/>
    <property type="molecule type" value="Genomic_DNA"/>
</dbReference>
<reference evidence="1" key="1">
    <citation type="submission" date="2021-11" db="EMBL/GenBank/DDBJ databases">
        <authorList>
            <person name="Schell T."/>
        </authorList>
    </citation>
    <scope>NUCLEOTIDE SEQUENCE</scope>
    <source>
        <strain evidence="1">M5</strain>
    </source>
</reference>
<name>A0A8J2WVG1_9CRUS</name>
<dbReference type="AlphaFoldDB" id="A0A8J2WVG1"/>
<comment type="caution">
    <text evidence="1">The sequence shown here is derived from an EMBL/GenBank/DDBJ whole genome shotgun (WGS) entry which is preliminary data.</text>
</comment>
<protein>
    <submittedName>
        <fullName evidence="1">Uncharacterized protein</fullName>
    </submittedName>
</protein>